<evidence type="ECO:0000256" key="1">
    <source>
        <dbReference type="SAM" id="MobiDB-lite"/>
    </source>
</evidence>
<keyword evidence="3" id="KW-1185">Reference proteome</keyword>
<accession>A0A8C0JZW5</accession>
<feature type="compositionally biased region" description="Basic and acidic residues" evidence="1">
    <location>
        <begin position="345"/>
        <end position="362"/>
    </location>
</feature>
<reference evidence="2" key="1">
    <citation type="submission" date="2025-08" db="UniProtKB">
        <authorList>
            <consortium name="Ensembl"/>
        </authorList>
    </citation>
    <scope>IDENTIFICATION</scope>
</reference>
<sequence>PRRGPPRAARELRQRVVRHGAAREGARRGSQGAGGQRCGRRRLRWRGGPRQEKEATAATHALHKPAVARAGGHVPEEPLPRHEHAGGDRCVDQPHGAAREGLVQEPASQVAEAGAQPAAGPVQGRLRAAVQRPGAALRGRVRRRLLLQQLGRQELGAGAALHQELHLLQLHEPAVVAVHVLGAQLHLLHDHAVEHGPGRRARHAQLGPQQHQQPHRLLAQLGHVAGRLPLRHARLALQRLPGHVQLEPGQPAAQVQAALVVRLRRPAGPGLGPQRVPVQQLTAPPGPAGSAAGSAPGRGGAGRRGGPAAAPAPPAPPAPAPPSPPHLPTSGLVVCLLFRTPLCPPKRDETNKKTSEKSAAEKKKTKKTKTKKNKNKKNKTDELQFPSGWRGWCACSLPRARRAVARRGRGAGGRRSGEDALAARVPAALAPERAAAPANWTCGARAGRPPPRRNRGAPSKLGPAERTLARFGSELERALGRGGGAQPGVGDSLWRARAAAARRPEPSAARAPGSR</sequence>
<proteinExistence type="predicted"/>
<reference evidence="2" key="2">
    <citation type="submission" date="2025-09" db="UniProtKB">
        <authorList>
            <consortium name="Ensembl"/>
        </authorList>
    </citation>
    <scope>IDENTIFICATION</scope>
</reference>
<feature type="region of interest" description="Disordered" evidence="1">
    <location>
        <begin position="106"/>
        <end position="127"/>
    </location>
</feature>
<feature type="region of interest" description="Disordered" evidence="1">
    <location>
        <begin position="270"/>
        <end position="326"/>
    </location>
</feature>
<feature type="compositionally biased region" description="Pro residues" evidence="1">
    <location>
        <begin position="310"/>
        <end position="326"/>
    </location>
</feature>
<name>A0A8C0JZW5_CANLU</name>
<protein>
    <submittedName>
        <fullName evidence="2">Paired like homeodomain 1</fullName>
    </submittedName>
</protein>
<dbReference type="GeneTree" id="ENSGT01070000257270"/>
<feature type="compositionally biased region" description="Basic and acidic residues" evidence="1">
    <location>
        <begin position="74"/>
        <end position="92"/>
    </location>
</feature>
<feature type="compositionally biased region" description="Low complexity" evidence="1">
    <location>
        <begin position="433"/>
        <end position="447"/>
    </location>
</feature>
<feature type="compositionally biased region" description="Low complexity" evidence="1">
    <location>
        <begin position="495"/>
        <end position="515"/>
    </location>
</feature>
<evidence type="ECO:0000313" key="2">
    <source>
        <dbReference type="Ensembl" id="ENSCAFP00020008837.1"/>
    </source>
</evidence>
<feature type="compositionally biased region" description="Basic residues" evidence="1">
    <location>
        <begin position="38"/>
        <end position="47"/>
    </location>
</feature>
<feature type="region of interest" description="Disordered" evidence="1">
    <location>
        <begin position="343"/>
        <end position="384"/>
    </location>
</feature>
<dbReference type="AlphaFoldDB" id="A0A8C0JZW5"/>
<feature type="region of interest" description="Disordered" evidence="1">
    <location>
        <begin position="1"/>
        <end position="94"/>
    </location>
</feature>
<gene>
    <name evidence="2" type="primary">PITX1</name>
</gene>
<evidence type="ECO:0000313" key="3">
    <source>
        <dbReference type="Proteomes" id="UP000694391"/>
    </source>
</evidence>
<dbReference type="Proteomes" id="UP000694391">
    <property type="component" value="Unplaced"/>
</dbReference>
<organism evidence="2 3">
    <name type="scientific">Canis lupus dingo</name>
    <name type="common">dingo</name>
    <dbReference type="NCBI Taxonomy" id="286419"/>
    <lineage>
        <taxon>Eukaryota</taxon>
        <taxon>Metazoa</taxon>
        <taxon>Chordata</taxon>
        <taxon>Craniata</taxon>
        <taxon>Vertebrata</taxon>
        <taxon>Euteleostomi</taxon>
        <taxon>Mammalia</taxon>
        <taxon>Eutheria</taxon>
        <taxon>Laurasiatheria</taxon>
        <taxon>Carnivora</taxon>
        <taxon>Caniformia</taxon>
        <taxon>Canidae</taxon>
        <taxon>Canis</taxon>
    </lineage>
</organism>
<dbReference type="Ensembl" id="ENSCAFT00020010270.1">
    <property type="protein sequence ID" value="ENSCAFP00020008837.1"/>
    <property type="gene ID" value="ENSCAFG00020007167.1"/>
</dbReference>
<feature type="compositionally biased region" description="Basic residues" evidence="1">
    <location>
        <begin position="363"/>
        <end position="377"/>
    </location>
</feature>
<feature type="compositionally biased region" description="Gly residues" evidence="1">
    <location>
        <begin position="296"/>
        <end position="305"/>
    </location>
</feature>
<feature type="region of interest" description="Disordered" evidence="1">
    <location>
        <begin position="433"/>
        <end position="515"/>
    </location>
</feature>
<feature type="compositionally biased region" description="Low complexity" evidence="1">
    <location>
        <begin position="107"/>
        <end position="124"/>
    </location>
</feature>